<dbReference type="EMBL" id="CP021455">
    <property type="protein sequence ID" value="ARU06429.1"/>
    <property type="molecule type" value="Genomic_DNA"/>
</dbReference>
<dbReference type="AlphaFoldDB" id="A0A1Y0ESZ8"/>
<name>A0A1Y0ESZ8_9BURK</name>
<dbReference type="Proteomes" id="UP000196138">
    <property type="component" value="Chromosome"/>
</dbReference>
<gene>
    <name evidence="1" type="ORF">CCO03_18765</name>
</gene>
<reference evidence="1 2" key="1">
    <citation type="submission" date="2017-05" db="EMBL/GenBank/DDBJ databases">
        <authorList>
            <person name="Song R."/>
            <person name="Chenine A.L."/>
            <person name="Ruprecht R.M."/>
        </authorList>
    </citation>
    <scope>NUCLEOTIDE SEQUENCE [LARGE SCALE GENOMIC DNA]</scope>
    <source>
        <strain evidence="1 2">DSM 26136</strain>
    </source>
</reference>
<accession>A0A1Y0ESZ8</accession>
<keyword evidence="2" id="KW-1185">Reference proteome</keyword>
<protein>
    <submittedName>
        <fullName evidence="1">Uncharacterized protein</fullName>
    </submittedName>
</protein>
<dbReference type="RefSeq" id="WP_087283569.1">
    <property type="nucleotide sequence ID" value="NZ_CP021455.1"/>
</dbReference>
<evidence type="ECO:0000313" key="1">
    <source>
        <dbReference type="EMBL" id="ARU06429.1"/>
    </source>
</evidence>
<dbReference type="KEGG" id="cser:CCO03_18765"/>
<evidence type="ECO:0000313" key="2">
    <source>
        <dbReference type="Proteomes" id="UP000196138"/>
    </source>
</evidence>
<organism evidence="1 2">
    <name type="scientific">Comamonas serinivorans</name>
    <dbReference type="NCBI Taxonomy" id="1082851"/>
    <lineage>
        <taxon>Bacteria</taxon>
        <taxon>Pseudomonadati</taxon>
        <taxon>Pseudomonadota</taxon>
        <taxon>Betaproteobacteria</taxon>
        <taxon>Burkholderiales</taxon>
        <taxon>Comamonadaceae</taxon>
        <taxon>Comamonas</taxon>
    </lineage>
</organism>
<proteinExistence type="predicted"/>
<sequence length="82" mass="8831">MTQPTPTGDAEPTPFHVRVVSDVQHRIGDGALETIAAGQDLEVTEAIASMVLSWKEDGQGQTAILAKNEFQHYLETGALQVL</sequence>
<dbReference type="OrthoDB" id="9153806at2"/>